<evidence type="ECO:0000256" key="2">
    <source>
        <dbReference type="ARBA" id="ARBA00022670"/>
    </source>
</evidence>
<evidence type="ECO:0008006" key="9">
    <source>
        <dbReference type="Google" id="ProtNLM"/>
    </source>
</evidence>
<comment type="cofactor">
    <cofactor evidence="1">
        <name>Zn(2+)</name>
        <dbReference type="ChEBI" id="CHEBI:29105"/>
    </cofactor>
</comment>
<dbReference type="InterPro" id="IPR024079">
    <property type="entry name" value="MetalloPept_cat_dom_sf"/>
</dbReference>
<dbReference type="InterPro" id="IPR012962">
    <property type="entry name" value="Pept_M54_archaemetzincn"/>
</dbReference>
<keyword evidence="5" id="KW-0862">Zinc</keyword>
<comment type="caution">
    <text evidence="7">The sequence shown here is derived from an EMBL/GenBank/DDBJ whole genome shotgun (WGS) entry which is preliminary data.</text>
</comment>
<keyword evidence="4" id="KW-0378">Hydrolase</keyword>
<evidence type="ECO:0000256" key="6">
    <source>
        <dbReference type="ARBA" id="ARBA00023049"/>
    </source>
</evidence>
<reference evidence="7 8" key="1">
    <citation type="journal article" date="2023" name="Sci. Data">
        <title>Genome assembly of the Korean intertidal mud-creeper Batillaria attramentaria.</title>
        <authorList>
            <person name="Patra A.K."/>
            <person name="Ho P.T."/>
            <person name="Jun S."/>
            <person name="Lee S.J."/>
            <person name="Kim Y."/>
            <person name="Won Y.J."/>
        </authorList>
    </citation>
    <scope>NUCLEOTIDE SEQUENCE [LARGE SCALE GENOMIC DNA]</scope>
    <source>
        <strain evidence="7">Wonlab-2016</strain>
    </source>
</reference>
<organism evidence="7 8">
    <name type="scientific">Batillaria attramentaria</name>
    <dbReference type="NCBI Taxonomy" id="370345"/>
    <lineage>
        <taxon>Eukaryota</taxon>
        <taxon>Metazoa</taxon>
        <taxon>Spiralia</taxon>
        <taxon>Lophotrochozoa</taxon>
        <taxon>Mollusca</taxon>
        <taxon>Gastropoda</taxon>
        <taxon>Caenogastropoda</taxon>
        <taxon>Sorbeoconcha</taxon>
        <taxon>Cerithioidea</taxon>
        <taxon>Batillariidae</taxon>
        <taxon>Batillaria</taxon>
    </lineage>
</organism>
<evidence type="ECO:0000256" key="4">
    <source>
        <dbReference type="ARBA" id="ARBA00022801"/>
    </source>
</evidence>
<dbReference type="GO" id="GO:0006508">
    <property type="term" value="P:proteolysis"/>
    <property type="evidence" value="ECO:0007669"/>
    <property type="project" value="UniProtKB-KW"/>
</dbReference>
<dbReference type="GO" id="GO:0046872">
    <property type="term" value="F:metal ion binding"/>
    <property type="evidence" value="ECO:0007669"/>
    <property type="project" value="UniProtKB-KW"/>
</dbReference>
<gene>
    <name evidence="7" type="ORF">BaRGS_00017269</name>
</gene>
<dbReference type="AlphaFoldDB" id="A0ABD0KXB7"/>
<evidence type="ECO:0000256" key="5">
    <source>
        <dbReference type="ARBA" id="ARBA00022833"/>
    </source>
</evidence>
<dbReference type="Proteomes" id="UP001519460">
    <property type="component" value="Unassembled WGS sequence"/>
</dbReference>
<dbReference type="EMBL" id="JACVVK020000114">
    <property type="protein sequence ID" value="KAK7491440.1"/>
    <property type="molecule type" value="Genomic_DNA"/>
</dbReference>
<evidence type="ECO:0000256" key="1">
    <source>
        <dbReference type="ARBA" id="ARBA00001947"/>
    </source>
</evidence>
<evidence type="ECO:0000313" key="7">
    <source>
        <dbReference type="EMBL" id="KAK7491440.1"/>
    </source>
</evidence>
<dbReference type="Gene3D" id="3.40.390.10">
    <property type="entry name" value="Collagenase (Catalytic Domain)"/>
    <property type="match status" value="1"/>
</dbReference>
<dbReference type="PANTHER" id="PTHR15910:SF1">
    <property type="entry name" value="ARCHAEMETZINCIN-2"/>
    <property type="match status" value="1"/>
</dbReference>
<evidence type="ECO:0000313" key="8">
    <source>
        <dbReference type="Proteomes" id="UP001519460"/>
    </source>
</evidence>
<dbReference type="GO" id="GO:0008237">
    <property type="term" value="F:metallopeptidase activity"/>
    <property type="evidence" value="ECO:0007669"/>
    <property type="project" value="UniProtKB-KW"/>
</dbReference>
<dbReference type="Pfam" id="PF07998">
    <property type="entry name" value="Peptidase_M54"/>
    <property type="match status" value="1"/>
</dbReference>
<sequence>MLQGFAQIFFGGLDVIALPGIQTQNLGWDIASRYHQVTGQKQYLVNDFYPRLQSLLPGNGACILGFVWTDLFPENYNFVLGEASVKHRAGIFCFGRFPPSCYNSEDPQDLTAITGDVVWKLMKVVSHEVCHLFGLNHCTYFHCAMNESSSVPEAVAQPLFLCPVCLRKLHRVCGFDVLERYQEMHRFLMDIQRQLPCDSVDKAIRWLEDCLKFLNS</sequence>
<name>A0ABD0KXB7_9CAEN</name>
<dbReference type="CDD" id="cd11375">
    <property type="entry name" value="Peptidase_M54"/>
    <property type="match status" value="1"/>
</dbReference>
<proteinExistence type="predicted"/>
<keyword evidence="2" id="KW-0645">Protease</keyword>
<evidence type="ECO:0000256" key="3">
    <source>
        <dbReference type="ARBA" id="ARBA00022723"/>
    </source>
</evidence>
<keyword evidence="6" id="KW-0482">Metalloprotease</keyword>
<protein>
    <recommendedName>
        <fullName evidence="9">Archaemetzincin-2</fullName>
    </recommendedName>
</protein>
<keyword evidence="8" id="KW-1185">Reference proteome</keyword>
<dbReference type="SUPFAM" id="SSF55486">
    <property type="entry name" value="Metalloproteases ('zincins'), catalytic domain"/>
    <property type="match status" value="1"/>
</dbReference>
<dbReference type="PANTHER" id="PTHR15910">
    <property type="entry name" value="ARCHAEMETZINCIN"/>
    <property type="match status" value="1"/>
</dbReference>
<keyword evidence="3" id="KW-0479">Metal-binding</keyword>
<accession>A0ABD0KXB7</accession>